<proteinExistence type="predicted"/>
<evidence type="ECO:0000313" key="4">
    <source>
        <dbReference type="WBParaSite" id="ACRNAN_scaffold7698.g17642.t1"/>
    </source>
</evidence>
<sequence length="139" mass="15082">MLSFRRRLYSLSIIHPSLVGDTVYYSGGSGFWGSGGGGDDDDDDDDGDDGGDDGDDGGGGGDDDFRKTFQKIIKRKLKILEATGSTQSSDTSTILTTSIPPKSKDNTLRPGYSFYLCVVAMVLWVPAFIFGIIYLKVYR</sequence>
<organism evidence="3 4">
    <name type="scientific">Acrobeloides nanus</name>
    <dbReference type="NCBI Taxonomy" id="290746"/>
    <lineage>
        <taxon>Eukaryota</taxon>
        <taxon>Metazoa</taxon>
        <taxon>Ecdysozoa</taxon>
        <taxon>Nematoda</taxon>
        <taxon>Chromadorea</taxon>
        <taxon>Rhabditida</taxon>
        <taxon>Tylenchina</taxon>
        <taxon>Cephalobomorpha</taxon>
        <taxon>Cephaloboidea</taxon>
        <taxon>Cephalobidae</taxon>
        <taxon>Acrobeloides</taxon>
    </lineage>
</organism>
<dbReference type="Proteomes" id="UP000887540">
    <property type="component" value="Unplaced"/>
</dbReference>
<protein>
    <submittedName>
        <fullName evidence="4">Uncharacterized protein</fullName>
    </submittedName>
</protein>
<reference evidence="4" key="1">
    <citation type="submission" date="2022-11" db="UniProtKB">
        <authorList>
            <consortium name="WormBaseParasite"/>
        </authorList>
    </citation>
    <scope>IDENTIFICATION</scope>
</reference>
<keyword evidence="2" id="KW-0812">Transmembrane</keyword>
<feature type="region of interest" description="Disordered" evidence="1">
    <location>
        <begin position="83"/>
        <end position="104"/>
    </location>
</feature>
<keyword evidence="2" id="KW-1133">Transmembrane helix</keyword>
<name>A0A914EEJ4_9BILA</name>
<accession>A0A914EEJ4</accession>
<evidence type="ECO:0000256" key="2">
    <source>
        <dbReference type="SAM" id="Phobius"/>
    </source>
</evidence>
<feature type="transmembrane region" description="Helical" evidence="2">
    <location>
        <begin position="112"/>
        <end position="135"/>
    </location>
</feature>
<keyword evidence="3" id="KW-1185">Reference proteome</keyword>
<feature type="compositionally biased region" description="Acidic residues" evidence="1">
    <location>
        <begin position="38"/>
        <end position="56"/>
    </location>
</feature>
<feature type="compositionally biased region" description="Low complexity" evidence="1">
    <location>
        <begin position="85"/>
        <end position="98"/>
    </location>
</feature>
<evidence type="ECO:0000313" key="3">
    <source>
        <dbReference type="Proteomes" id="UP000887540"/>
    </source>
</evidence>
<feature type="region of interest" description="Disordered" evidence="1">
    <location>
        <begin position="34"/>
        <end position="65"/>
    </location>
</feature>
<evidence type="ECO:0000256" key="1">
    <source>
        <dbReference type="SAM" id="MobiDB-lite"/>
    </source>
</evidence>
<dbReference type="WBParaSite" id="ACRNAN_scaffold7698.g17642.t1">
    <property type="protein sequence ID" value="ACRNAN_scaffold7698.g17642.t1"/>
    <property type="gene ID" value="ACRNAN_scaffold7698.g17642"/>
</dbReference>
<keyword evidence="2" id="KW-0472">Membrane</keyword>
<dbReference type="AlphaFoldDB" id="A0A914EEJ4"/>